<dbReference type="InterPro" id="IPR013111">
    <property type="entry name" value="EGF_extracell"/>
</dbReference>
<accession>A0A6A3HNP8</accession>
<protein>
    <recommendedName>
        <fullName evidence="5">EGF-like domain-containing protein</fullName>
    </recommendedName>
</protein>
<dbReference type="InterPro" id="IPR000742">
    <property type="entry name" value="EGF"/>
</dbReference>
<sequence length="693" mass="72209">MLLGRRPELLLAALALCCWLASVRGACPSKCNRHGTCGSDNTCICFPGYAGYDCNDRACPTASPWVDFATADNSVRSVAEECSNRGRCNRGNGRCECDAGFGGVACERLQICRSNCNGHGKCMSMRAMAAAKNDFNLLYSATYDTPWDADRIYGCVCDHGYTGVDCSLRQCPYGDDPVSTGQVDEVQSVSCLCSGCTGTFTLSFRGEATRPLDGSVDTAVTLKAALEELLTIRGVSVALNGGATLCDSDGVSALITFTYEHGDVPALVATSNLVGGTSSLTVETDGTRAVYGVTPPLTVRGTKEWLECSGRGTCNTLVGVCACAAGFGPSDGLGNSGYIVDCGYYSGSGLATCAGISGSVSRCYSHGRCLGGPLYRCLCDDGYGGYDCSQPQCPTGRAWVEEAMVNNVAHNSIVQCSNAGLCTSAGTCRCLPGLEGAACNRMSCPTSNGAVCNNRGTCRSLRELAALTPTTLYTAAGFLYGSDPNALATWDADMVQGCYCDKVPLDRGKRVRYSGYSCSKIPCPSGDDPWTPNQVDEVQTITCSSDGGTFTLSFRGETTLPLPFSATPTAVKSALERLLTITSVAVTFSSGTSACTSSGNAIVVTFYSPSGNLPTLVISTTALTHSTATVTTNVVQTVQGTKEDAVCNNRGRCDEDTGTCMCSLYHASSNALGGFGVLDDCGAVDAFMTHGEL</sequence>
<feature type="disulfide bond" evidence="3">
    <location>
        <begin position="97"/>
        <end position="106"/>
    </location>
</feature>
<keyword evidence="3" id="KW-0245">EGF-like domain</keyword>
<dbReference type="EMBL" id="QXGD01002707">
    <property type="protein sequence ID" value="KAE9185137.1"/>
    <property type="molecule type" value="Genomic_DNA"/>
</dbReference>
<dbReference type="PROSITE" id="PS01186">
    <property type="entry name" value="EGF_2"/>
    <property type="match status" value="3"/>
</dbReference>
<name>A0A6A3HNP8_9STRA</name>
<gene>
    <name evidence="12" type="ORF">PF002_g26249</name>
    <name evidence="11" type="ORF">PF005_g25389</name>
    <name evidence="10" type="ORF">PF006_g27224</name>
    <name evidence="9" type="ORF">PF007_g27648</name>
    <name evidence="6" type="ORF">PF009_g26102</name>
    <name evidence="8" type="ORF">PF010_g27150</name>
    <name evidence="7" type="ORF">PF011_g26786</name>
</gene>
<organism evidence="7 18">
    <name type="scientific">Phytophthora fragariae</name>
    <dbReference type="NCBI Taxonomy" id="53985"/>
    <lineage>
        <taxon>Eukaryota</taxon>
        <taxon>Sar</taxon>
        <taxon>Stramenopiles</taxon>
        <taxon>Oomycota</taxon>
        <taxon>Peronosporomycetes</taxon>
        <taxon>Peronosporales</taxon>
        <taxon>Peronosporaceae</taxon>
        <taxon>Phytophthora</taxon>
    </lineage>
</organism>
<dbReference type="EMBL" id="QXFW01003657">
    <property type="protein sequence ID" value="KAE8969478.1"/>
    <property type="molecule type" value="Genomic_DNA"/>
</dbReference>
<evidence type="ECO:0000313" key="12">
    <source>
        <dbReference type="EMBL" id="KAE9185137.1"/>
    </source>
</evidence>
<dbReference type="Gene3D" id="2.170.300.10">
    <property type="entry name" value="Tie2 ligand-binding domain superfamily"/>
    <property type="match status" value="1"/>
</dbReference>
<evidence type="ECO:0000313" key="19">
    <source>
        <dbReference type="Proteomes" id="UP000488956"/>
    </source>
</evidence>
<feature type="signal peptide" evidence="4">
    <location>
        <begin position="1"/>
        <end position="25"/>
    </location>
</feature>
<feature type="domain" description="EGF-like" evidence="5">
    <location>
        <begin position="349"/>
        <end position="389"/>
    </location>
</feature>
<dbReference type="PANTHER" id="PTHR14949">
    <property type="entry name" value="EGF-LIKE-DOMAIN, MULTIPLE 7, 8"/>
    <property type="match status" value="1"/>
</dbReference>
<dbReference type="EMBL" id="QXGA01003647">
    <property type="protein sequence ID" value="KAE9080899.1"/>
    <property type="molecule type" value="Genomic_DNA"/>
</dbReference>
<keyword evidence="2 3" id="KW-1015">Disulfide bond</keyword>
<feature type="disulfide bond" evidence="3">
    <location>
        <begin position="379"/>
        <end position="388"/>
    </location>
</feature>
<evidence type="ECO:0000313" key="11">
    <source>
        <dbReference type="EMBL" id="KAE9175468.1"/>
    </source>
</evidence>
<comment type="caution">
    <text evidence="3">Lacks conserved residue(s) required for the propagation of feature annotation.</text>
</comment>
<dbReference type="PANTHER" id="PTHR14949:SF56">
    <property type="entry name" value="EGF-LIKE-DOMAIN, MULTIPLE 7"/>
    <property type="match status" value="1"/>
</dbReference>
<dbReference type="EMBL" id="QXGB01002728">
    <property type="protein sequence ID" value="KAE9175468.1"/>
    <property type="molecule type" value="Genomic_DNA"/>
</dbReference>
<evidence type="ECO:0000256" key="4">
    <source>
        <dbReference type="SAM" id="SignalP"/>
    </source>
</evidence>
<evidence type="ECO:0000256" key="1">
    <source>
        <dbReference type="ARBA" id="ARBA00022729"/>
    </source>
</evidence>
<feature type="disulfide bond" evidence="3">
    <location>
        <begin position="45"/>
        <end position="54"/>
    </location>
</feature>
<dbReference type="Pfam" id="PF23106">
    <property type="entry name" value="EGF_Teneurin"/>
    <property type="match status" value="1"/>
</dbReference>
<feature type="domain" description="EGF-like" evidence="5">
    <location>
        <begin position="23"/>
        <end position="55"/>
    </location>
</feature>
<evidence type="ECO:0000313" key="18">
    <source>
        <dbReference type="Proteomes" id="UP000460718"/>
    </source>
</evidence>
<feature type="domain" description="EGF-like" evidence="5">
    <location>
        <begin position="74"/>
        <end position="107"/>
    </location>
</feature>
<dbReference type="Proteomes" id="UP000460718">
    <property type="component" value="Unassembled WGS sequence"/>
</dbReference>
<feature type="disulfide bond" evidence="3">
    <location>
        <begin position="27"/>
        <end position="37"/>
    </location>
</feature>
<keyword evidence="1 4" id="KW-0732">Signal</keyword>
<dbReference type="InterPro" id="IPR050969">
    <property type="entry name" value="Dev_Signal_Modulators"/>
</dbReference>
<dbReference type="PRINTS" id="PR00011">
    <property type="entry name" value="EGFLAMININ"/>
</dbReference>
<reference evidence="18 19" key="1">
    <citation type="submission" date="2018-09" db="EMBL/GenBank/DDBJ databases">
        <title>Genomic investigation of the strawberry pathogen Phytophthora fragariae indicates pathogenicity is determined by transcriptional variation in three key races.</title>
        <authorList>
            <person name="Adams T.M."/>
            <person name="Armitage A.D."/>
            <person name="Sobczyk M.K."/>
            <person name="Bates H.J."/>
            <person name="Dunwell J.M."/>
            <person name="Nellist C.F."/>
            <person name="Harrison R.J."/>
        </authorList>
    </citation>
    <scope>NUCLEOTIDE SEQUENCE [LARGE SCALE GENOMIC DNA]</scope>
    <source>
        <strain evidence="12 15">BC-1</strain>
        <strain evidence="11 14">NOV-27</strain>
        <strain evidence="10 16">NOV-5</strain>
        <strain evidence="9 17">NOV-71</strain>
        <strain evidence="6 13">NOV-9</strain>
        <strain evidence="8 19">ONT-3</strain>
        <strain evidence="7 18">SCRP245</strain>
    </source>
</reference>
<dbReference type="Proteomes" id="UP000441208">
    <property type="component" value="Unassembled WGS sequence"/>
</dbReference>
<dbReference type="Proteomes" id="UP000433483">
    <property type="component" value="Unassembled WGS sequence"/>
</dbReference>
<dbReference type="Proteomes" id="UP000440732">
    <property type="component" value="Unassembled WGS sequence"/>
</dbReference>
<dbReference type="PROSITE" id="PS00022">
    <property type="entry name" value="EGF_1"/>
    <property type="match status" value="4"/>
</dbReference>
<dbReference type="EMBL" id="QXGF01002718">
    <property type="protein sequence ID" value="KAE8923650.1"/>
    <property type="molecule type" value="Genomic_DNA"/>
</dbReference>
<evidence type="ECO:0000313" key="16">
    <source>
        <dbReference type="Proteomes" id="UP000440732"/>
    </source>
</evidence>
<evidence type="ECO:0000313" key="17">
    <source>
        <dbReference type="Proteomes" id="UP000441208"/>
    </source>
</evidence>
<keyword evidence="14" id="KW-1185">Reference proteome</keyword>
<dbReference type="EMBL" id="QXFZ01003525">
    <property type="protein sequence ID" value="KAE9068543.1"/>
    <property type="molecule type" value="Genomic_DNA"/>
</dbReference>
<dbReference type="SMART" id="SM00181">
    <property type="entry name" value="EGF"/>
    <property type="match status" value="5"/>
</dbReference>
<dbReference type="PROSITE" id="PS50026">
    <property type="entry name" value="EGF_3"/>
    <property type="match status" value="3"/>
</dbReference>
<evidence type="ECO:0000256" key="3">
    <source>
        <dbReference type="PROSITE-ProRule" id="PRU00076"/>
    </source>
</evidence>
<dbReference type="Proteomes" id="UP000440367">
    <property type="component" value="Unassembled WGS sequence"/>
</dbReference>
<evidence type="ECO:0000256" key="2">
    <source>
        <dbReference type="ARBA" id="ARBA00023157"/>
    </source>
</evidence>
<dbReference type="Proteomes" id="UP000488956">
    <property type="component" value="Unassembled WGS sequence"/>
</dbReference>
<dbReference type="EMBL" id="QXFX01003574">
    <property type="protein sequence ID" value="KAE9068210.1"/>
    <property type="molecule type" value="Genomic_DNA"/>
</dbReference>
<evidence type="ECO:0000313" key="14">
    <source>
        <dbReference type="Proteomes" id="UP000433483"/>
    </source>
</evidence>
<evidence type="ECO:0000313" key="7">
    <source>
        <dbReference type="EMBL" id="KAE8969478.1"/>
    </source>
</evidence>
<evidence type="ECO:0000259" key="5">
    <source>
        <dbReference type="PROSITE" id="PS50026"/>
    </source>
</evidence>
<dbReference type="AlphaFoldDB" id="A0A6A3HNP8"/>
<evidence type="ECO:0000313" key="8">
    <source>
        <dbReference type="EMBL" id="KAE9068210.1"/>
    </source>
</evidence>
<evidence type="ECO:0000313" key="6">
    <source>
        <dbReference type="EMBL" id="KAE8923650.1"/>
    </source>
</evidence>
<dbReference type="Gene3D" id="2.10.25.10">
    <property type="entry name" value="Laminin"/>
    <property type="match status" value="1"/>
</dbReference>
<proteinExistence type="predicted"/>
<feature type="chain" id="PRO_5036164175" description="EGF-like domain-containing protein" evidence="4">
    <location>
        <begin position="26"/>
        <end position="693"/>
    </location>
</feature>
<evidence type="ECO:0000313" key="13">
    <source>
        <dbReference type="Proteomes" id="UP000429523"/>
    </source>
</evidence>
<dbReference type="Pfam" id="PF07974">
    <property type="entry name" value="EGF_2"/>
    <property type="match status" value="1"/>
</dbReference>
<comment type="caution">
    <text evidence="7">The sequence shown here is derived from an EMBL/GenBank/DDBJ whole genome shotgun (WGS) entry which is preliminary data.</text>
</comment>
<dbReference type="OrthoDB" id="442731at2759"/>
<dbReference type="Gene3D" id="2.60.120.260">
    <property type="entry name" value="Galactose-binding domain-like"/>
    <property type="match status" value="2"/>
</dbReference>
<evidence type="ECO:0000313" key="9">
    <source>
        <dbReference type="EMBL" id="KAE9068543.1"/>
    </source>
</evidence>
<evidence type="ECO:0000313" key="10">
    <source>
        <dbReference type="EMBL" id="KAE9080899.1"/>
    </source>
</evidence>
<dbReference type="Proteomes" id="UP000429523">
    <property type="component" value="Unassembled WGS sequence"/>
</dbReference>
<evidence type="ECO:0000313" key="15">
    <source>
        <dbReference type="Proteomes" id="UP000440367"/>
    </source>
</evidence>